<dbReference type="AlphaFoldDB" id="A0A439CVD0"/>
<feature type="region of interest" description="Disordered" evidence="1">
    <location>
        <begin position="1"/>
        <end position="33"/>
    </location>
</feature>
<name>A0A439CVD0_9PEZI</name>
<feature type="compositionally biased region" description="Polar residues" evidence="1">
    <location>
        <begin position="1"/>
        <end position="12"/>
    </location>
</feature>
<accession>A0A439CVD0</accession>
<gene>
    <name evidence="2" type="ORF">EKO27_g8992</name>
</gene>
<evidence type="ECO:0000313" key="2">
    <source>
        <dbReference type="EMBL" id="RWA06112.1"/>
    </source>
</evidence>
<proteinExistence type="predicted"/>
<organism evidence="2 3">
    <name type="scientific">Xylaria grammica</name>
    <dbReference type="NCBI Taxonomy" id="363999"/>
    <lineage>
        <taxon>Eukaryota</taxon>
        <taxon>Fungi</taxon>
        <taxon>Dikarya</taxon>
        <taxon>Ascomycota</taxon>
        <taxon>Pezizomycotina</taxon>
        <taxon>Sordariomycetes</taxon>
        <taxon>Xylariomycetidae</taxon>
        <taxon>Xylariales</taxon>
        <taxon>Xylariaceae</taxon>
        <taxon>Xylaria</taxon>
    </lineage>
</organism>
<dbReference type="EMBL" id="RYZI01000367">
    <property type="protein sequence ID" value="RWA06112.1"/>
    <property type="molecule type" value="Genomic_DNA"/>
</dbReference>
<keyword evidence="3" id="KW-1185">Reference proteome</keyword>
<sequence>MGAGDSNTSPTEGATEGRAPSAGESISTEDISAGKAYESQRLDVIVSRGDPIDAPQYRHTELLIQHLSQDGTVLWRRYLHVAGAAGFFEREELDYDPTSSELFAGLVPVTTIAVSTSADRRLRDAIWSTPVNNADRSWNCQNYVGDALYSCTEAGLVSTEETENAIDGMTDLILEAPDLG</sequence>
<evidence type="ECO:0000313" key="3">
    <source>
        <dbReference type="Proteomes" id="UP000286045"/>
    </source>
</evidence>
<protein>
    <submittedName>
        <fullName evidence="2">Uncharacterized protein</fullName>
    </submittedName>
</protein>
<dbReference type="Proteomes" id="UP000286045">
    <property type="component" value="Unassembled WGS sequence"/>
</dbReference>
<evidence type="ECO:0000256" key="1">
    <source>
        <dbReference type="SAM" id="MobiDB-lite"/>
    </source>
</evidence>
<dbReference type="STRING" id="363999.A0A439CVD0"/>
<reference evidence="2 3" key="1">
    <citation type="submission" date="2018-12" db="EMBL/GenBank/DDBJ databases">
        <title>Draft genome sequence of Xylaria grammica IHI A82.</title>
        <authorList>
            <person name="Buettner E."/>
            <person name="Kellner H."/>
        </authorList>
    </citation>
    <scope>NUCLEOTIDE SEQUENCE [LARGE SCALE GENOMIC DNA]</scope>
    <source>
        <strain evidence="2 3">IHI A82</strain>
    </source>
</reference>
<comment type="caution">
    <text evidence="2">The sequence shown here is derived from an EMBL/GenBank/DDBJ whole genome shotgun (WGS) entry which is preliminary data.</text>
</comment>